<feature type="domain" description="ABC transmembrane type-1" evidence="8">
    <location>
        <begin position="105"/>
        <end position="321"/>
    </location>
</feature>
<proteinExistence type="inferred from homology"/>
<evidence type="ECO:0000256" key="2">
    <source>
        <dbReference type="ARBA" id="ARBA00022448"/>
    </source>
</evidence>
<comment type="subcellular location">
    <subcellularLocation>
        <location evidence="1 7">Cell membrane</location>
        <topology evidence="1 7">Multi-pass membrane protein</topology>
    </subcellularLocation>
</comment>
<dbReference type="SUPFAM" id="SSF161098">
    <property type="entry name" value="MetI-like"/>
    <property type="match status" value="1"/>
</dbReference>
<dbReference type="AlphaFoldDB" id="A0A285I6Q4"/>
<evidence type="ECO:0000256" key="6">
    <source>
        <dbReference type="ARBA" id="ARBA00023136"/>
    </source>
</evidence>
<keyword evidence="2 7" id="KW-0813">Transport</keyword>
<feature type="transmembrane region" description="Helical" evidence="7">
    <location>
        <begin position="298"/>
        <end position="324"/>
    </location>
</feature>
<evidence type="ECO:0000256" key="4">
    <source>
        <dbReference type="ARBA" id="ARBA00022692"/>
    </source>
</evidence>
<keyword evidence="10" id="KW-1185">Reference proteome</keyword>
<evidence type="ECO:0000256" key="1">
    <source>
        <dbReference type="ARBA" id="ARBA00004651"/>
    </source>
</evidence>
<evidence type="ECO:0000256" key="3">
    <source>
        <dbReference type="ARBA" id="ARBA00022475"/>
    </source>
</evidence>
<sequence>MLSYILRRILYAIPLLVVISFISFIIINLPPGDYLTTFKSTLMSRTGISKLEAERIAAEVEKKYGLDKPFIAQYFNWIKNIVLKGDFGYSFNYKRPVSEVIWSRLGMTMLIALGAHMISVVVGVIIGIFSAIYKYGVVDTIFTVLSFLALSVPPFFVALVLMYLISVKVGGHVGGFFSPEYVMADWNWAKFIDFLKHIWIPIFVVGLAGTARNMRVMRTNLLDVLNQQYIMVARAKGLKKNHVIFKHALRNAIQPIVMYLGMSLPFLIQGAMVSSIVLSLPTTGPMFFTALNTQDMYLAGSFLMMLSVTLVIGNLLSDILLALVDPRVSYE</sequence>
<dbReference type="RefSeq" id="WP_097019201.1">
    <property type="nucleotide sequence ID" value="NZ_OBDZ01000032.1"/>
</dbReference>
<keyword evidence="4 7" id="KW-0812">Transmembrane</keyword>
<accession>A0A285I6Q4</accession>
<evidence type="ECO:0000259" key="8">
    <source>
        <dbReference type="PROSITE" id="PS50928"/>
    </source>
</evidence>
<dbReference type="Gene3D" id="1.10.3720.10">
    <property type="entry name" value="MetI-like"/>
    <property type="match status" value="1"/>
</dbReference>
<feature type="transmembrane region" description="Helical" evidence="7">
    <location>
        <begin position="9"/>
        <end position="29"/>
    </location>
</feature>
<dbReference type="PANTHER" id="PTHR30465:SF43">
    <property type="entry name" value="OLIGOPEPTIDE ABC TRANSPORTER, PERMEASE PROTEIN"/>
    <property type="match status" value="1"/>
</dbReference>
<dbReference type="PANTHER" id="PTHR30465">
    <property type="entry name" value="INNER MEMBRANE ABC TRANSPORTER"/>
    <property type="match status" value="1"/>
</dbReference>
<keyword evidence="6 7" id="KW-0472">Membrane</keyword>
<gene>
    <name evidence="9" type="ORF">SAMN06265827_1328</name>
</gene>
<dbReference type="EMBL" id="OBDZ01000032">
    <property type="protein sequence ID" value="SNY43517.1"/>
    <property type="molecule type" value="Genomic_DNA"/>
</dbReference>
<dbReference type="InterPro" id="IPR045621">
    <property type="entry name" value="BPD_transp_1_N"/>
</dbReference>
<dbReference type="GO" id="GO:0005886">
    <property type="term" value="C:plasma membrane"/>
    <property type="evidence" value="ECO:0007669"/>
    <property type="project" value="UniProtKB-SubCell"/>
</dbReference>
<organism evidence="9 10">
    <name type="scientific">Orenia metallireducens</name>
    <dbReference type="NCBI Taxonomy" id="1413210"/>
    <lineage>
        <taxon>Bacteria</taxon>
        <taxon>Bacillati</taxon>
        <taxon>Bacillota</taxon>
        <taxon>Clostridia</taxon>
        <taxon>Halanaerobiales</taxon>
        <taxon>Halobacteroidaceae</taxon>
        <taxon>Orenia</taxon>
    </lineage>
</organism>
<feature type="transmembrane region" description="Helical" evidence="7">
    <location>
        <begin position="186"/>
        <end position="208"/>
    </location>
</feature>
<keyword evidence="5 7" id="KW-1133">Transmembrane helix</keyword>
<comment type="similarity">
    <text evidence="7">Belongs to the binding-protein-dependent transport system permease family.</text>
</comment>
<dbReference type="InterPro" id="IPR000515">
    <property type="entry name" value="MetI-like"/>
</dbReference>
<feature type="transmembrane region" description="Helical" evidence="7">
    <location>
        <begin position="105"/>
        <end position="129"/>
    </location>
</feature>
<dbReference type="InterPro" id="IPR035906">
    <property type="entry name" value="MetI-like_sf"/>
</dbReference>
<name>A0A285I6Q4_9FIRM</name>
<dbReference type="Pfam" id="PF19300">
    <property type="entry name" value="BPD_transp_1_N"/>
    <property type="match status" value="1"/>
</dbReference>
<protein>
    <submittedName>
        <fullName evidence="9">Peptide/nickel transport system permease protein</fullName>
    </submittedName>
</protein>
<evidence type="ECO:0000256" key="5">
    <source>
        <dbReference type="ARBA" id="ARBA00022989"/>
    </source>
</evidence>
<dbReference type="GO" id="GO:0055085">
    <property type="term" value="P:transmembrane transport"/>
    <property type="evidence" value="ECO:0007669"/>
    <property type="project" value="InterPro"/>
</dbReference>
<feature type="transmembrane region" description="Helical" evidence="7">
    <location>
        <begin position="256"/>
        <end position="278"/>
    </location>
</feature>
<dbReference type="CDD" id="cd06261">
    <property type="entry name" value="TM_PBP2"/>
    <property type="match status" value="1"/>
</dbReference>
<evidence type="ECO:0000256" key="7">
    <source>
        <dbReference type="RuleBase" id="RU363032"/>
    </source>
</evidence>
<dbReference type="Proteomes" id="UP000219573">
    <property type="component" value="Unassembled WGS sequence"/>
</dbReference>
<dbReference type="PROSITE" id="PS50928">
    <property type="entry name" value="ABC_TM1"/>
    <property type="match status" value="1"/>
</dbReference>
<evidence type="ECO:0000313" key="9">
    <source>
        <dbReference type="EMBL" id="SNY43517.1"/>
    </source>
</evidence>
<dbReference type="Pfam" id="PF00528">
    <property type="entry name" value="BPD_transp_1"/>
    <property type="match status" value="1"/>
</dbReference>
<keyword evidence="3" id="KW-1003">Cell membrane</keyword>
<feature type="transmembrane region" description="Helical" evidence="7">
    <location>
        <begin position="141"/>
        <end position="166"/>
    </location>
</feature>
<evidence type="ECO:0000313" key="10">
    <source>
        <dbReference type="Proteomes" id="UP000219573"/>
    </source>
</evidence>
<dbReference type="OrthoDB" id="9773221at2"/>
<reference evidence="10" key="1">
    <citation type="submission" date="2017-09" db="EMBL/GenBank/DDBJ databases">
        <authorList>
            <person name="Varghese N."/>
            <person name="Submissions S."/>
        </authorList>
    </citation>
    <scope>NUCLEOTIDE SEQUENCE [LARGE SCALE GENOMIC DNA]</scope>
    <source>
        <strain evidence="10">MSL47</strain>
    </source>
</reference>